<accession>A0A9P9IZM4</accession>
<dbReference type="Proteomes" id="UP000738349">
    <property type="component" value="Unassembled WGS sequence"/>
</dbReference>
<comment type="caution">
    <text evidence="1">The sequence shown here is derived from an EMBL/GenBank/DDBJ whole genome shotgun (WGS) entry which is preliminary data.</text>
</comment>
<name>A0A9P9IZM4_9HYPO</name>
<protein>
    <submittedName>
        <fullName evidence="1">Uncharacterized protein</fullName>
    </submittedName>
</protein>
<organism evidence="1 2">
    <name type="scientific">Dactylonectria macrodidyma</name>
    <dbReference type="NCBI Taxonomy" id="307937"/>
    <lineage>
        <taxon>Eukaryota</taxon>
        <taxon>Fungi</taxon>
        <taxon>Dikarya</taxon>
        <taxon>Ascomycota</taxon>
        <taxon>Pezizomycotina</taxon>
        <taxon>Sordariomycetes</taxon>
        <taxon>Hypocreomycetidae</taxon>
        <taxon>Hypocreales</taxon>
        <taxon>Nectriaceae</taxon>
        <taxon>Dactylonectria</taxon>
    </lineage>
</organism>
<gene>
    <name evidence="1" type="ORF">EDB81DRAFT_886332</name>
</gene>
<proteinExistence type="predicted"/>
<reference evidence="1" key="1">
    <citation type="journal article" date="2021" name="Nat. Commun.">
        <title>Genetic determinants of endophytism in the Arabidopsis root mycobiome.</title>
        <authorList>
            <person name="Mesny F."/>
            <person name="Miyauchi S."/>
            <person name="Thiergart T."/>
            <person name="Pickel B."/>
            <person name="Atanasova L."/>
            <person name="Karlsson M."/>
            <person name="Huettel B."/>
            <person name="Barry K.W."/>
            <person name="Haridas S."/>
            <person name="Chen C."/>
            <person name="Bauer D."/>
            <person name="Andreopoulos W."/>
            <person name="Pangilinan J."/>
            <person name="LaButti K."/>
            <person name="Riley R."/>
            <person name="Lipzen A."/>
            <person name="Clum A."/>
            <person name="Drula E."/>
            <person name="Henrissat B."/>
            <person name="Kohler A."/>
            <person name="Grigoriev I.V."/>
            <person name="Martin F.M."/>
            <person name="Hacquard S."/>
        </authorList>
    </citation>
    <scope>NUCLEOTIDE SEQUENCE</scope>
    <source>
        <strain evidence="1">MPI-CAGE-AT-0147</strain>
    </source>
</reference>
<dbReference type="AlphaFoldDB" id="A0A9P9IZM4"/>
<dbReference type="OrthoDB" id="3257981at2759"/>
<dbReference type="EMBL" id="JAGMUV010000013">
    <property type="protein sequence ID" value="KAH7136219.1"/>
    <property type="molecule type" value="Genomic_DNA"/>
</dbReference>
<keyword evidence="2" id="KW-1185">Reference proteome</keyword>
<sequence length="114" mass="12860">MVHRWHGYYLMGTWGEKNCLYHLNLAPWDCRDFEAPSSVSEIGGTKWDGMTEEDIVMGTYNTWNTNGYANINRPEESDVGASSEVLKQVAEVDIRGAGLNWLPVCNPNKAHDNL</sequence>
<evidence type="ECO:0000313" key="1">
    <source>
        <dbReference type="EMBL" id="KAH7136219.1"/>
    </source>
</evidence>
<evidence type="ECO:0000313" key="2">
    <source>
        <dbReference type="Proteomes" id="UP000738349"/>
    </source>
</evidence>